<dbReference type="OrthoDB" id="110711at2759"/>
<dbReference type="EMBL" id="ANIZ01003537">
    <property type="protein sequence ID" value="ETI32954.1"/>
    <property type="molecule type" value="Genomic_DNA"/>
</dbReference>
<organism evidence="1 2">
    <name type="scientific">Phytophthora nicotianae P1569</name>
    <dbReference type="NCBI Taxonomy" id="1317065"/>
    <lineage>
        <taxon>Eukaryota</taxon>
        <taxon>Sar</taxon>
        <taxon>Stramenopiles</taxon>
        <taxon>Oomycota</taxon>
        <taxon>Peronosporomycetes</taxon>
        <taxon>Peronosporales</taxon>
        <taxon>Peronosporaceae</taxon>
        <taxon>Phytophthora</taxon>
    </lineage>
</organism>
<accession>V9E1K6</accession>
<dbReference type="Proteomes" id="UP000018721">
    <property type="component" value="Unassembled WGS sequence"/>
</dbReference>
<evidence type="ECO:0000313" key="1">
    <source>
        <dbReference type="EMBL" id="ETI32954.1"/>
    </source>
</evidence>
<name>V9E1K6_PHYNI</name>
<reference evidence="1 2" key="1">
    <citation type="submission" date="2013-11" db="EMBL/GenBank/DDBJ databases">
        <title>The Genome Sequence of Phytophthora parasitica P1569.</title>
        <authorList>
            <consortium name="The Broad Institute Genomics Platform"/>
            <person name="Russ C."/>
            <person name="Tyler B."/>
            <person name="Panabieres F."/>
            <person name="Shan W."/>
            <person name="Tripathy S."/>
            <person name="Grunwald N."/>
            <person name="Machado M."/>
            <person name="Johnson C.S."/>
            <person name="Arredondo F."/>
            <person name="Hong C."/>
            <person name="Coffey M."/>
            <person name="Young S.K."/>
            <person name="Zeng Q."/>
            <person name="Gargeya S."/>
            <person name="Fitzgerald M."/>
            <person name="Abouelleil A."/>
            <person name="Alvarado L."/>
            <person name="Chapman S.B."/>
            <person name="Gainer-Dewar J."/>
            <person name="Goldberg J."/>
            <person name="Griggs A."/>
            <person name="Gujja S."/>
            <person name="Hansen M."/>
            <person name="Howarth C."/>
            <person name="Imamovic A."/>
            <person name="Ireland A."/>
            <person name="Larimer J."/>
            <person name="McCowan C."/>
            <person name="Murphy C."/>
            <person name="Pearson M."/>
            <person name="Poon T.W."/>
            <person name="Priest M."/>
            <person name="Roberts A."/>
            <person name="Saif S."/>
            <person name="Shea T."/>
            <person name="Sykes S."/>
            <person name="Wortman J."/>
            <person name="Nusbaum C."/>
            <person name="Birren B."/>
        </authorList>
    </citation>
    <scope>NUCLEOTIDE SEQUENCE [LARGE SCALE GENOMIC DNA]</scope>
    <source>
        <strain evidence="1 2">P1569</strain>
    </source>
</reference>
<dbReference type="HOGENOM" id="CLU_1811300_0_0_1"/>
<protein>
    <submittedName>
        <fullName evidence="1">Uncharacterized protein</fullName>
    </submittedName>
</protein>
<keyword evidence="2" id="KW-1185">Reference proteome</keyword>
<feature type="non-terminal residue" evidence="1">
    <location>
        <position position="1"/>
    </location>
</feature>
<sequence>NPITELPPEIFEVPDMLYLGIGSTLINELPRNVTNLSPLLSFIYITDTNVSFFWPWIDPLVESKLNMPRPLLMGGSTYCAELENLTSGEATSFSVLPSPEYSTMLMDPSEENRDVVLHTVNCEIAYAAAFYPIALEDANSAIA</sequence>
<gene>
    <name evidence="1" type="ORF">F443_20318</name>
</gene>
<dbReference type="AlphaFoldDB" id="V9E1K6"/>
<proteinExistence type="predicted"/>
<evidence type="ECO:0000313" key="2">
    <source>
        <dbReference type="Proteomes" id="UP000018721"/>
    </source>
</evidence>
<comment type="caution">
    <text evidence="1">The sequence shown here is derived from an EMBL/GenBank/DDBJ whole genome shotgun (WGS) entry which is preliminary data.</text>
</comment>